<dbReference type="AlphaFoldDB" id="A0A517ZH29"/>
<keyword evidence="2" id="KW-1185">Reference proteome</keyword>
<dbReference type="Proteomes" id="UP000319383">
    <property type="component" value="Chromosome"/>
</dbReference>
<accession>A0A517ZH29</accession>
<dbReference type="RefSeq" id="WP_145373778.1">
    <property type="nucleotide sequence ID" value="NZ_CAXBED010000103.1"/>
</dbReference>
<dbReference type="KEGG" id="sdyn:Mal52_02390"/>
<evidence type="ECO:0000313" key="1">
    <source>
        <dbReference type="EMBL" id="QDU41785.1"/>
    </source>
</evidence>
<organism evidence="1 2">
    <name type="scientific">Symmachiella dynata</name>
    <dbReference type="NCBI Taxonomy" id="2527995"/>
    <lineage>
        <taxon>Bacteria</taxon>
        <taxon>Pseudomonadati</taxon>
        <taxon>Planctomycetota</taxon>
        <taxon>Planctomycetia</taxon>
        <taxon>Planctomycetales</taxon>
        <taxon>Planctomycetaceae</taxon>
        <taxon>Symmachiella</taxon>
    </lineage>
</organism>
<name>A0A517ZH29_9PLAN</name>
<evidence type="ECO:0000313" key="2">
    <source>
        <dbReference type="Proteomes" id="UP000319383"/>
    </source>
</evidence>
<proteinExistence type="predicted"/>
<sequence length="176" mass="20299">MSFDDFGVERRFHEAWDAIRIARPVSFSLFTFGETELPYYLVCHPQSEGATVKITEGEIKVTRPMLITPDNMDAEFRNFFESQEEHEMVQFLMKRTVIPQLKFDNTSHSSDIRSDSVEEAVALLNRKLDAEEQERVAVLTAPPELAGIALLRYALERVIESQPHNVQELRERGFLP</sequence>
<dbReference type="EMBL" id="CP036276">
    <property type="protein sequence ID" value="QDU41785.1"/>
    <property type="molecule type" value="Genomic_DNA"/>
</dbReference>
<protein>
    <submittedName>
        <fullName evidence="1">Uncharacterized protein</fullName>
    </submittedName>
</protein>
<gene>
    <name evidence="1" type="ORF">Mal52_02390</name>
</gene>
<reference evidence="1 2" key="1">
    <citation type="submission" date="2019-02" db="EMBL/GenBank/DDBJ databases">
        <title>Deep-cultivation of Planctomycetes and their phenomic and genomic characterization uncovers novel biology.</title>
        <authorList>
            <person name="Wiegand S."/>
            <person name="Jogler M."/>
            <person name="Boedeker C."/>
            <person name="Pinto D."/>
            <person name="Vollmers J."/>
            <person name="Rivas-Marin E."/>
            <person name="Kohn T."/>
            <person name="Peeters S.H."/>
            <person name="Heuer A."/>
            <person name="Rast P."/>
            <person name="Oberbeckmann S."/>
            <person name="Bunk B."/>
            <person name="Jeske O."/>
            <person name="Meyerdierks A."/>
            <person name="Storesund J.E."/>
            <person name="Kallscheuer N."/>
            <person name="Luecker S."/>
            <person name="Lage O.M."/>
            <person name="Pohl T."/>
            <person name="Merkel B.J."/>
            <person name="Hornburger P."/>
            <person name="Mueller R.-W."/>
            <person name="Bruemmer F."/>
            <person name="Labrenz M."/>
            <person name="Spormann A.M."/>
            <person name="Op den Camp H."/>
            <person name="Overmann J."/>
            <person name="Amann R."/>
            <person name="Jetten M.S.M."/>
            <person name="Mascher T."/>
            <person name="Medema M.H."/>
            <person name="Devos D.P."/>
            <person name="Kaster A.-K."/>
            <person name="Ovreas L."/>
            <person name="Rohde M."/>
            <person name="Galperin M.Y."/>
            <person name="Jogler C."/>
        </authorList>
    </citation>
    <scope>NUCLEOTIDE SEQUENCE [LARGE SCALE GENOMIC DNA]</scope>
    <source>
        <strain evidence="1 2">Mal52</strain>
    </source>
</reference>